<dbReference type="EMBL" id="DSTX01000011">
    <property type="protein sequence ID" value="HFK20787.1"/>
    <property type="molecule type" value="Genomic_DNA"/>
</dbReference>
<name>A0A7C3FAY6_9CREN</name>
<keyword evidence="1" id="KW-0472">Membrane</keyword>
<keyword evidence="1" id="KW-1133">Transmembrane helix</keyword>
<proteinExistence type="predicted"/>
<evidence type="ECO:0000313" key="2">
    <source>
        <dbReference type="EMBL" id="HFK20787.1"/>
    </source>
</evidence>
<gene>
    <name evidence="2" type="ORF">ENS19_05825</name>
</gene>
<comment type="caution">
    <text evidence="2">The sequence shown here is derived from an EMBL/GenBank/DDBJ whole genome shotgun (WGS) entry which is preliminary data.</text>
</comment>
<keyword evidence="1" id="KW-0812">Transmembrane</keyword>
<reference evidence="2" key="1">
    <citation type="journal article" date="2020" name="mSystems">
        <title>Genome- and Community-Level Interaction Insights into Carbon Utilization and Element Cycling Functions of Hydrothermarchaeota in Hydrothermal Sediment.</title>
        <authorList>
            <person name="Zhou Z."/>
            <person name="Liu Y."/>
            <person name="Xu W."/>
            <person name="Pan J."/>
            <person name="Luo Z.H."/>
            <person name="Li M."/>
        </authorList>
    </citation>
    <scope>NUCLEOTIDE SEQUENCE [LARGE SCALE GENOMIC DNA]</scope>
    <source>
        <strain evidence="2">SpSt-468</strain>
    </source>
</reference>
<accession>A0A7C3FAY6</accession>
<evidence type="ECO:0000256" key="1">
    <source>
        <dbReference type="SAM" id="Phobius"/>
    </source>
</evidence>
<dbReference type="AlphaFoldDB" id="A0A7C3FAY6"/>
<organism evidence="2">
    <name type="scientific">Candidatus Methanomethylicus mesodigestus</name>
    <dbReference type="NCBI Taxonomy" id="1867258"/>
    <lineage>
        <taxon>Archaea</taxon>
        <taxon>Thermoproteota</taxon>
        <taxon>Methanosuratincolia</taxon>
        <taxon>Candidatus Methanomethylicales</taxon>
        <taxon>Candidatus Methanomethylicaceae</taxon>
        <taxon>Candidatus Methanomethylicus</taxon>
    </lineage>
</organism>
<sequence>MRATISVILSVVALALCFISVPLLAAYVGGWIAYWGALAMSVIWAAILLWLKLTKMWEGDD</sequence>
<protein>
    <submittedName>
        <fullName evidence="2">Uncharacterized protein</fullName>
    </submittedName>
</protein>
<feature type="transmembrane region" description="Helical" evidence="1">
    <location>
        <begin position="32"/>
        <end position="51"/>
    </location>
</feature>
<feature type="transmembrane region" description="Helical" evidence="1">
    <location>
        <begin position="7"/>
        <end position="26"/>
    </location>
</feature>